<sequence>MSGVEAIFGVVTGAAGLLSLGIELGESAAKLRSLYHAVKDAPKTISELASSLETMAMALSWLEIVRQRDPSSGDLLARCITDCERRTAEIKQAVDEMSRRLTNHRRIYGRLYTAFKEPAVKKLLDDLERAKSSLQLVYINYEQMRRRQEQVDMLAMLRAEFQDLRAQISAGRLDVSQQLTLLSQTVTPPQQHQLTIPNAQAVKAWPMTTNSAGVIVTTCKNGIVPSDQAKVQPPSGTLERRHSTMHRRIRLRLFAWLSSRIWDLSVSCRVDLTTYNVVLQNSDIFHYCRKGDLEAVRRLIESGRASPLDVYDSSGASYCTLIEVAAQGAEPVRLCQYLLEQTTWPDQAAVLNKALIHYGINTRVHHDERMYRVFFKAEGFDAEFDKGRPWMNWLQYCRTARCLDFALKSQFNFHDLPPEDRFEVFIQSSSRSNPTCSEFLGIIGLSRSDRKVATLRTHDGTTVLFYVACRIAMMNQRGSGFNAMQDWLSLGASVLRMGADPCSLGYPENKNQMENYATWQEDWEIRSPWSYRPSRLVRGIRVWARMVQQAGLDLYHYGASEFQTWHLLKSLPRPSISEIRAKYSGRRLIIAEKLLYGPTLADWTVMSTLHAAKADRLVTNEKGRG</sequence>
<gene>
    <name evidence="2" type="ORF">LTR69_001492</name>
</gene>
<evidence type="ECO:0000313" key="3">
    <source>
        <dbReference type="Proteomes" id="UP001345691"/>
    </source>
</evidence>
<name>A0ABR0JNY5_9EURO</name>
<organism evidence="2 3">
    <name type="scientific">Exophiala sideris</name>
    <dbReference type="NCBI Taxonomy" id="1016849"/>
    <lineage>
        <taxon>Eukaryota</taxon>
        <taxon>Fungi</taxon>
        <taxon>Dikarya</taxon>
        <taxon>Ascomycota</taxon>
        <taxon>Pezizomycotina</taxon>
        <taxon>Eurotiomycetes</taxon>
        <taxon>Chaetothyriomycetidae</taxon>
        <taxon>Chaetothyriales</taxon>
        <taxon>Herpotrichiellaceae</taxon>
        <taxon>Exophiala</taxon>
    </lineage>
</organism>
<keyword evidence="3" id="KW-1185">Reference proteome</keyword>
<proteinExistence type="predicted"/>
<feature type="coiled-coil region" evidence="1">
    <location>
        <begin position="124"/>
        <end position="167"/>
    </location>
</feature>
<accession>A0ABR0JNY5</accession>
<protein>
    <recommendedName>
        <fullName evidence="4">Fungal N-terminal domain-containing protein</fullName>
    </recommendedName>
</protein>
<evidence type="ECO:0000256" key="1">
    <source>
        <dbReference type="SAM" id="Coils"/>
    </source>
</evidence>
<evidence type="ECO:0008006" key="4">
    <source>
        <dbReference type="Google" id="ProtNLM"/>
    </source>
</evidence>
<comment type="caution">
    <text evidence="2">The sequence shown here is derived from an EMBL/GenBank/DDBJ whole genome shotgun (WGS) entry which is preliminary data.</text>
</comment>
<dbReference type="EMBL" id="JAVRRF010000002">
    <property type="protein sequence ID" value="KAK5067504.1"/>
    <property type="molecule type" value="Genomic_DNA"/>
</dbReference>
<dbReference type="Proteomes" id="UP001345691">
    <property type="component" value="Unassembled WGS sequence"/>
</dbReference>
<reference evidence="2 3" key="1">
    <citation type="submission" date="2023-08" db="EMBL/GenBank/DDBJ databases">
        <title>Black Yeasts Isolated from many extreme environments.</title>
        <authorList>
            <person name="Coleine C."/>
            <person name="Stajich J.E."/>
            <person name="Selbmann L."/>
        </authorList>
    </citation>
    <scope>NUCLEOTIDE SEQUENCE [LARGE SCALE GENOMIC DNA]</scope>
    <source>
        <strain evidence="2 3">CCFEE 6328</strain>
    </source>
</reference>
<keyword evidence="1" id="KW-0175">Coiled coil</keyword>
<evidence type="ECO:0000313" key="2">
    <source>
        <dbReference type="EMBL" id="KAK5067504.1"/>
    </source>
</evidence>